<proteinExistence type="predicted"/>
<comment type="caution">
    <text evidence="3">The sequence shown here is derived from an EMBL/GenBank/DDBJ whole genome shotgun (WGS) entry which is preliminary data.</text>
</comment>
<feature type="compositionally biased region" description="Low complexity" evidence="1">
    <location>
        <begin position="256"/>
        <end position="283"/>
    </location>
</feature>
<protein>
    <recommendedName>
        <fullName evidence="2">Retrotransposon gag domain-containing protein</fullName>
    </recommendedName>
</protein>
<evidence type="ECO:0000313" key="3">
    <source>
        <dbReference type="EMBL" id="KAF5233021.1"/>
    </source>
</evidence>
<keyword evidence="4" id="KW-1185">Reference proteome</keyword>
<gene>
    <name evidence="3" type="ORF">FANTH_12729</name>
</gene>
<evidence type="ECO:0000259" key="2">
    <source>
        <dbReference type="Pfam" id="PF03732"/>
    </source>
</evidence>
<dbReference type="PANTHER" id="PTHR15503">
    <property type="entry name" value="LDOC1 RELATED"/>
    <property type="match status" value="1"/>
</dbReference>
<dbReference type="Pfam" id="PF03732">
    <property type="entry name" value="Retrotrans_gag"/>
    <property type="match status" value="1"/>
</dbReference>
<accession>A0A8H4YRT3</accession>
<feature type="domain" description="Retrotransposon gag" evidence="2">
    <location>
        <begin position="111"/>
        <end position="208"/>
    </location>
</feature>
<dbReference type="InterPro" id="IPR032567">
    <property type="entry name" value="RTL1-rel"/>
</dbReference>
<name>A0A8H4YRT3_9HYPO</name>
<organism evidence="3 4">
    <name type="scientific">Fusarium anthophilum</name>
    <dbReference type="NCBI Taxonomy" id="48485"/>
    <lineage>
        <taxon>Eukaryota</taxon>
        <taxon>Fungi</taxon>
        <taxon>Dikarya</taxon>
        <taxon>Ascomycota</taxon>
        <taxon>Pezizomycotina</taxon>
        <taxon>Sordariomycetes</taxon>
        <taxon>Hypocreomycetidae</taxon>
        <taxon>Hypocreales</taxon>
        <taxon>Nectriaceae</taxon>
        <taxon>Fusarium</taxon>
        <taxon>Fusarium fujikuroi species complex</taxon>
    </lineage>
</organism>
<feature type="compositionally biased region" description="Basic and acidic residues" evidence="1">
    <location>
        <begin position="56"/>
        <end position="65"/>
    </location>
</feature>
<dbReference type="GO" id="GO:0008270">
    <property type="term" value="F:zinc ion binding"/>
    <property type="evidence" value="ECO:0007669"/>
    <property type="project" value="InterPro"/>
</dbReference>
<dbReference type="PANTHER" id="PTHR15503:SF22">
    <property type="entry name" value="TRANSPOSON TY3-I GAG POLYPROTEIN"/>
    <property type="match status" value="1"/>
</dbReference>
<feature type="region of interest" description="Disordered" evidence="1">
    <location>
        <begin position="37"/>
        <end position="65"/>
    </location>
</feature>
<dbReference type="Proteomes" id="UP000573603">
    <property type="component" value="Unassembled WGS sequence"/>
</dbReference>
<evidence type="ECO:0000313" key="4">
    <source>
        <dbReference type="Proteomes" id="UP000573603"/>
    </source>
</evidence>
<evidence type="ECO:0000256" key="1">
    <source>
        <dbReference type="SAM" id="MobiDB-lite"/>
    </source>
</evidence>
<dbReference type="EMBL" id="JABEVY010000425">
    <property type="protein sequence ID" value="KAF5233021.1"/>
    <property type="molecule type" value="Genomic_DNA"/>
</dbReference>
<dbReference type="GO" id="GO:0003676">
    <property type="term" value="F:nucleic acid binding"/>
    <property type="evidence" value="ECO:0007669"/>
    <property type="project" value="InterPro"/>
</dbReference>
<feature type="region of interest" description="Disordered" evidence="1">
    <location>
        <begin position="239"/>
        <end position="309"/>
    </location>
</feature>
<dbReference type="InterPro" id="IPR036875">
    <property type="entry name" value="Znf_CCHC_sf"/>
</dbReference>
<dbReference type="SUPFAM" id="SSF57756">
    <property type="entry name" value="Retrovirus zinc finger-like domains"/>
    <property type="match status" value="1"/>
</dbReference>
<dbReference type="AlphaFoldDB" id="A0A8H4YRT3"/>
<dbReference type="InterPro" id="IPR005162">
    <property type="entry name" value="Retrotrans_gag_dom"/>
</dbReference>
<sequence length="359" mass="41138">MSSNHGPAPPYTGEPPSLAEMIAEIHQLRNTIRNIEARASKRDTAPTGNTHGNPRAKRDIREALKPPKPELFKGQATDIIPFLTRMKGYFHLFPTKLDTATKKVLFTAPLIQGNAKDWFEPILRDYLENEEIVQDQETINIFADWRNFKSALKDNFGVVNKERQAATEIITLKQTHSYAAYSAKFRQLASKTQWDNEALIEVYYRELKEEVKDKLYKADRPDNITEYIAMAIKIDERQYKRRKERSAKTGQGGNFNPYYPNQGHNNNQGNSQNQGQRQGNYRNDTSHSTQSGPIILGATQPDNREQRPQDMSKCKYYNCNNFGHIAQQCPELCKPRDPNQGKQTLGLTQQLKPQIAQRA</sequence>
<reference evidence="3 4" key="1">
    <citation type="journal article" date="2020" name="BMC Genomics">
        <title>Correction to: Identification and distribution of gene clusters required for synthesis of sphingolipid metabolism inhibitors in diverse species of the filamentous fungus Fusarium.</title>
        <authorList>
            <person name="Kim H.S."/>
            <person name="Lohmar J.M."/>
            <person name="Busman M."/>
            <person name="Brown D.W."/>
            <person name="Naumann T.A."/>
            <person name="Divon H.H."/>
            <person name="Lysoe E."/>
            <person name="Uhlig S."/>
            <person name="Proctor R.H."/>
        </authorList>
    </citation>
    <scope>NUCLEOTIDE SEQUENCE [LARGE SCALE GENOMIC DNA]</scope>
    <source>
        <strain evidence="3 4">NRRL 25214</strain>
    </source>
</reference>